<keyword evidence="3" id="KW-1185">Reference proteome</keyword>
<gene>
    <name evidence="2" type="primary">MRG15_1</name>
    <name evidence="4" type="synonym">LOC112689729</name>
    <name evidence="2" type="ORF">g.184964</name>
</gene>
<evidence type="ECO:0000313" key="3">
    <source>
        <dbReference type="Proteomes" id="UP000694846"/>
    </source>
</evidence>
<sequence length="330" mass="38738">MSEMFPSNEMSDDEDSIMLSDDETISIGEISVDDYYDEKKCDDNFFKIEKTPKHNVPLESNNGANIELVVTNNETLRPLQSEIILASKNLLEEVPPRVESPVRDIPKVKRTSAIKARVAIIKSNPKRRTKIALEREKRRISIIERGGEPNKRRPKSLRAHGLITSNIFNEIYIRHEEMLNIYNYLTCVPARRTVDEIVTSYTIRKKACWTTLDYFLHSFNGALQPWCLQKIEKIQFQNTKRRYPNTPLSKLYGLPHLVHFIVSLPLLFLKMSVYGLDFENQMCEFTRGLMAFIDEENMHKDVINYQNVMPEEYRMTYPERTRRLLPPRQY</sequence>
<dbReference type="Pfam" id="PF05712">
    <property type="entry name" value="MRG"/>
    <property type="match status" value="1"/>
</dbReference>
<organism evidence="2">
    <name type="scientific">Sipha flava</name>
    <name type="common">yellow sugarcane aphid</name>
    <dbReference type="NCBI Taxonomy" id="143950"/>
    <lineage>
        <taxon>Eukaryota</taxon>
        <taxon>Metazoa</taxon>
        <taxon>Ecdysozoa</taxon>
        <taxon>Arthropoda</taxon>
        <taxon>Hexapoda</taxon>
        <taxon>Insecta</taxon>
        <taxon>Pterygota</taxon>
        <taxon>Neoptera</taxon>
        <taxon>Paraneoptera</taxon>
        <taxon>Hemiptera</taxon>
        <taxon>Sternorrhyncha</taxon>
        <taxon>Aphidomorpha</taxon>
        <taxon>Aphidoidea</taxon>
        <taxon>Aphididae</taxon>
        <taxon>Sipha</taxon>
    </lineage>
</organism>
<dbReference type="RefSeq" id="XP_025419381.1">
    <property type="nucleotide sequence ID" value="XM_025563596.1"/>
</dbReference>
<dbReference type="Gene3D" id="1.10.274.30">
    <property type="entry name" value="MRG domain"/>
    <property type="match status" value="1"/>
</dbReference>
<evidence type="ECO:0000313" key="2">
    <source>
        <dbReference type="EMBL" id="MBY78729.1"/>
    </source>
</evidence>
<dbReference type="AlphaFoldDB" id="A0A2S2QLT1"/>
<dbReference type="OrthoDB" id="6629147at2759"/>
<evidence type="ECO:0000259" key="1">
    <source>
        <dbReference type="Pfam" id="PF05712"/>
    </source>
</evidence>
<evidence type="ECO:0000313" key="4">
    <source>
        <dbReference type="RefSeq" id="XP_025419381.1"/>
    </source>
</evidence>
<reference evidence="2" key="1">
    <citation type="submission" date="2018-04" db="EMBL/GenBank/DDBJ databases">
        <title>Transcriptome assembly of Sipha flava.</title>
        <authorList>
            <person name="Scully E.D."/>
            <person name="Geib S.M."/>
            <person name="Palmer N.A."/>
            <person name="Koch K."/>
            <person name="Bradshaw J."/>
            <person name="Heng-Moss T."/>
            <person name="Sarath G."/>
        </authorList>
    </citation>
    <scope>NUCLEOTIDE SEQUENCE</scope>
</reference>
<dbReference type="EMBL" id="GGMS01009526">
    <property type="protein sequence ID" value="MBY78729.1"/>
    <property type="molecule type" value="Transcribed_RNA"/>
</dbReference>
<dbReference type="Proteomes" id="UP000694846">
    <property type="component" value="Unplaced"/>
</dbReference>
<reference evidence="4" key="2">
    <citation type="submission" date="2025-04" db="UniProtKB">
        <authorList>
            <consortium name="RefSeq"/>
        </authorList>
    </citation>
    <scope>IDENTIFICATION</scope>
    <source>
        <tissue evidence="4">Whole body</tissue>
    </source>
</reference>
<dbReference type="InterPro" id="IPR038217">
    <property type="entry name" value="MRG_C_sf"/>
</dbReference>
<dbReference type="PROSITE" id="PS51640">
    <property type="entry name" value="MRG"/>
    <property type="match status" value="1"/>
</dbReference>
<feature type="domain" description="MRG" evidence="1">
    <location>
        <begin position="177"/>
        <end position="296"/>
    </location>
</feature>
<protein>
    <submittedName>
        <fullName evidence="2">NuA4 complex subunit EAF3</fullName>
    </submittedName>
    <submittedName>
        <fullName evidence="4">Uncharacterized protein LOC112689729</fullName>
    </submittedName>
</protein>
<dbReference type="InterPro" id="IPR026541">
    <property type="entry name" value="MRG_dom"/>
</dbReference>
<proteinExistence type="predicted"/>
<name>A0A2S2QLT1_9HEMI</name>
<accession>A0A2S2QLT1</accession>